<feature type="compositionally biased region" description="Basic and acidic residues" evidence="1">
    <location>
        <begin position="557"/>
        <end position="567"/>
    </location>
</feature>
<evidence type="ECO:0000313" key="2">
    <source>
        <dbReference type="EMBL" id="KAJ8884872.1"/>
    </source>
</evidence>
<evidence type="ECO:0000313" key="3">
    <source>
        <dbReference type="Proteomes" id="UP001159363"/>
    </source>
</evidence>
<dbReference type="EMBL" id="JARBHB010000004">
    <property type="protein sequence ID" value="KAJ8884872.1"/>
    <property type="molecule type" value="Genomic_DNA"/>
</dbReference>
<reference evidence="2 3" key="1">
    <citation type="submission" date="2023-02" db="EMBL/GenBank/DDBJ databases">
        <title>LHISI_Scaffold_Assembly.</title>
        <authorList>
            <person name="Stuart O.P."/>
            <person name="Cleave R."/>
            <person name="Magrath M.J.L."/>
            <person name="Mikheyev A.S."/>
        </authorList>
    </citation>
    <scope>NUCLEOTIDE SEQUENCE [LARGE SCALE GENOMIC DNA]</scope>
    <source>
        <strain evidence="2">Daus_M_001</strain>
        <tissue evidence="2">Leg muscle</tissue>
    </source>
</reference>
<gene>
    <name evidence="2" type="ORF">PR048_011068</name>
</gene>
<feature type="region of interest" description="Disordered" evidence="1">
    <location>
        <begin position="530"/>
        <end position="574"/>
    </location>
</feature>
<proteinExistence type="predicted"/>
<evidence type="ECO:0000256" key="1">
    <source>
        <dbReference type="SAM" id="MobiDB-lite"/>
    </source>
</evidence>
<evidence type="ECO:0008006" key="4">
    <source>
        <dbReference type="Google" id="ProtNLM"/>
    </source>
</evidence>
<keyword evidence="3" id="KW-1185">Reference proteome</keyword>
<protein>
    <recommendedName>
        <fullName evidence="4">SWIM-type domain-containing protein</fullName>
    </recommendedName>
</protein>
<comment type="caution">
    <text evidence="2">The sequence shown here is derived from an EMBL/GenBank/DDBJ whole genome shotgun (WGS) entry which is preliminary data.</text>
</comment>
<dbReference type="PROSITE" id="PS51257">
    <property type="entry name" value="PROKAR_LIPOPROTEIN"/>
    <property type="match status" value="1"/>
</dbReference>
<name>A0ABQ9HKV2_9NEOP</name>
<sequence>MTSRASSEYHIETGVSASRCPATAPAVVPLVAGCGFPAGHGGHVVGIGRRIAAPRQKPMWSNPVDVVLAGTALCSMTFPSVQPPAIQGSNNLVLGLVFAPRQLPIVGSGHYYDGFVHPWLRRTHTAELLRLPCNCDTGGDHCLLLAAHSCRLLAILTPRIFLRVRDTCRLLVQGGAEPATLATSPLSVITPFVQWGRGRDEAARAGLPGEGEDVRWFTSTELDHMQQELAAVCATVLCASENTLTSVFVGPRWPSGSPAPLPPKRTGFNPRPGHRIFRMWESFRTMPLIGGFYRGSPASPALYFRHCSVPTSVTLIGSQDTAVKSRPNLLKFSVLVKSGSQFHPRSSVGWWVASFRSNHKGRVSTKRAHCLPPASLEAVLAVPNCIQSQLLLLIRKKRAAGIAKSEHVRVERVRSQVANWYSGVLSRRDGRVFGGNKIVNLAPAYWFRTPPALCRQLEVLGVLQAELRVPGPTQYPPVSLSLSQFSAPATLLLSLQGQLNTRPGGPASIPALITTGSSFSARDFTSNTSVISTEQRWNERAEETGDPRENPPTNGIVRHDSHMRESGDPAGDGARFALVGGEQANRSATAAPQTRCHQVVYCGACIRRQLFPCLVAARVSPGSLLWCVCLKADMYQVSPLVWVLANQLESKGTLLDTNDGSRPKVTREIVDNVRLRLLVSPKSHRSDFLRNPDCHKAFVIVLQKINLALCEPVLPYNEDELRIRRAAFNLDAHGAVTCFIANWLPPVAILR</sequence>
<dbReference type="Proteomes" id="UP001159363">
    <property type="component" value="Chromosome X"/>
</dbReference>
<feature type="compositionally biased region" description="Basic and acidic residues" evidence="1">
    <location>
        <begin position="536"/>
        <end position="549"/>
    </location>
</feature>
<accession>A0ABQ9HKV2</accession>
<organism evidence="2 3">
    <name type="scientific">Dryococelus australis</name>
    <dbReference type="NCBI Taxonomy" id="614101"/>
    <lineage>
        <taxon>Eukaryota</taxon>
        <taxon>Metazoa</taxon>
        <taxon>Ecdysozoa</taxon>
        <taxon>Arthropoda</taxon>
        <taxon>Hexapoda</taxon>
        <taxon>Insecta</taxon>
        <taxon>Pterygota</taxon>
        <taxon>Neoptera</taxon>
        <taxon>Polyneoptera</taxon>
        <taxon>Phasmatodea</taxon>
        <taxon>Verophasmatodea</taxon>
        <taxon>Anareolatae</taxon>
        <taxon>Phasmatidae</taxon>
        <taxon>Eurycanthinae</taxon>
        <taxon>Dryococelus</taxon>
    </lineage>
</organism>